<reference evidence="1 2" key="1">
    <citation type="submission" date="2024-11" db="EMBL/GenBank/DDBJ databases">
        <title>A near-complete genome assembly of Cinchona calisaya.</title>
        <authorList>
            <person name="Lian D.C."/>
            <person name="Zhao X.W."/>
            <person name="Wei L."/>
        </authorList>
    </citation>
    <scope>NUCLEOTIDE SEQUENCE [LARGE SCALE GENOMIC DNA]</scope>
    <source>
        <tissue evidence="1">Nenye</tissue>
    </source>
</reference>
<dbReference type="Proteomes" id="UP001630127">
    <property type="component" value="Unassembled WGS sequence"/>
</dbReference>
<accession>A0ABD2Y7E2</accession>
<gene>
    <name evidence="1" type="ORF">ACH5RR_035977</name>
</gene>
<organism evidence="1 2">
    <name type="scientific">Cinchona calisaya</name>
    <dbReference type="NCBI Taxonomy" id="153742"/>
    <lineage>
        <taxon>Eukaryota</taxon>
        <taxon>Viridiplantae</taxon>
        <taxon>Streptophyta</taxon>
        <taxon>Embryophyta</taxon>
        <taxon>Tracheophyta</taxon>
        <taxon>Spermatophyta</taxon>
        <taxon>Magnoliopsida</taxon>
        <taxon>eudicotyledons</taxon>
        <taxon>Gunneridae</taxon>
        <taxon>Pentapetalae</taxon>
        <taxon>asterids</taxon>
        <taxon>lamiids</taxon>
        <taxon>Gentianales</taxon>
        <taxon>Rubiaceae</taxon>
        <taxon>Cinchonoideae</taxon>
        <taxon>Cinchoneae</taxon>
        <taxon>Cinchona</taxon>
    </lineage>
</organism>
<protein>
    <submittedName>
        <fullName evidence="1">Uncharacterized protein</fullName>
    </submittedName>
</protein>
<evidence type="ECO:0000313" key="2">
    <source>
        <dbReference type="Proteomes" id="UP001630127"/>
    </source>
</evidence>
<dbReference type="AlphaFoldDB" id="A0ABD2Y7E2"/>
<sequence>MINSNTSSQKEEEDHAEEASIGGMLKVAAGIGIAAWGVSKIFGSVSSESEDSRKEMKAPGRDGKIIYRDDFQRDIASYFRQLRRPKETGCNHACSGNKSVEEGNS</sequence>
<comment type="caution">
    <text evidence="1">The sequence shown here is derived from an EMBL/GenBank/DDBJ whole genome shotgun (WGS) entry which is preliminary data.</text>
</comment>
<proteinExistence type="predicted"/>
<evidence type="ECO:0000313" key="1">
    <source>
        <dbReference type="EMBL" id="KAL3501528.1"/>
    </source>
</evidence>
<name>A0ABD2Y7E2_9GENT</name>
<dbReference type="EMBL" id="JBJUIK010000015">
    <property type="protein sequence ID" value="KAL3501528.1"/>
    <property type="molecule type" value="Genomic_DNA"/>
</dbReference>
<keyword evidence="2" id="KW-1185">Reference proteome</keyword>